<feature type="compositionally biased region" description="Polar residues" evidence="1">
    <location>
        <begin position="89"/>
        <end position="107"/>
    </location>
</feature>
<comment type="caution">
    <text evidence="3">The sequence shown here is derived from an EMBL/GenBank/DDBJ whole genome shotgun (WGS) entry which is preliminary data.</text>
</comment>
<evidence type="ECO:0000256" key="2">
    <source>
        <dbReference type="SAM" id="SignalP"/>
    </source>
</evidence>
<name>A0AAD7KBL3_9AGAR</name>
<dbReference type="AlphaFoldDB" id="A0AAD7KBL3"/>
<feature type="region of interest" description="Disordered" evidence="1">
    <location>
        <begin position="83"/>
        <end position="107"/>
    </location>
</feature>
<reference evidence="3" key="1">
    <citation type="submission" date="2023-03" db="EMBL/GenBank/DDBJ databases">
        <title>Massive genome expansion in bonnet fungi (Mycena s.s.) driven by repeated elements and novel gene families across ecological guilds.</title>
        <authorList>
            <consortium name="Lawrence Berkeley National Laboratory"/>
            <person name="Harder C.B."/>
            <person name="Miyauchi S."/>
            <person name="Viragh M."/>
            <person name="Kuo A."/>
            <person name="Thoen E."/>
            <person name="Andreopoulos B."/>
            <person name="Lu D."/>
            <person name="Skrede I."/>
            <person name="Drula E."/>
            <person name="Henrissat B."/>
            <person name="Morin E."/>
            <person name="Kohler A."/>
            <person name="Barry K."/>
            <person name="LaButti K."/>
            <person name="Morin E."/>
            <person name="Salamov A."/>
            <person name="Lipzen A."/>
            <person name="Mereny Z."/>
            <person name="Hegedus B."/>
            <person name="Baldrian P."/>
            <person name="Stursova M."/>
            <person name="Weitz H."/>
            <person name="Taylor A."/>
            <person name="Grigoriev I.V."/>
            <person name="Nagy L.G."/>
            <person name="Martin F."/>
            <person name="Kauserud H."/>
        </authorList>
    </citation>
    <scope>NUCLEOTIDE SEQUENCE</scope>
    <source>
        <strain evidence="3">CBHHK182m</strain>
    </source>
</reference>
<proteinExistence type="predicted"/>
<keyword evidence="4" id="KW-1185">Reference proteome</keyword>
<accession>A0AAD7KBL3</accession>
<protein>
    <recommendedName>
        <fullName evidence="5">Secreted protein</fullName>
    </recommendedName>
</protein>
<evidence type="ECO:0008006" key="5">
    <source>
        <dbReference type="Google" id="ProtNLM"/>
    </source>
</evidence>
<feature type="signal peptide" evidence="2">
    <location>
        <begin position="1"/>
        <end position="19"/>
    </location>
</feature>
<evidence type="ECO:0000256" key="1">
    <source>
        <dbReference type="SAM" id="MobiDB-lite"/>
    </source>
</evidence>
<sequence>MSAVHVISQLGIFLFDCCSLTSFYKYGANSTRVLHALRRYCFADDGEDNTHPFCLAAASPHLFSLMSTKLLSCLPSSLRLLHSPQSSRGTTGLESLNIRTKGINKSE</sequence>
<keyword evidence="2" id="KW-0732">Signal</keyword>
<dbReference type="Proteomes" id="UP001215598">
    <property type="component" value="Unassembled WGS sequence"/>
</dbReference>
<evidence type="ECO:0000313" key="4">
    <source>
        <dbReference type="Proteomes" id="UP001215598"/>
    </source>
</evidence>
<feature type="chain" id="PRO_5042173315" description="Secreted protein" evidence="2">
    <location>
        <begin position="20"/>
        <end position="107"/>
    </location>
</feature>
<dbReference type="EMBL" id="JARKIB010000004">
    <property type="protein sequence ID" value="KAJ7781190.1"/>
    <property type="molecule type" value="Genomic_DNA"/>
</dbReference>
<gene>
    <name evidence="3" type="ORF">B0H16DRAFT_610202</name>
</gene>
<organism evidence="3 4">
    <name type="scientific">Mycena metata</name>
    <dbReference type="NCBI Taxonomy" id="1033252"/>
    <lineage>
        <taxon>Eukaryota</taxon>
        <taxon>Fungi</taxon>
        <taxon>Dikarya</taxon>
        <taxon>Basidiomycota</taxon>
        <taxon>Agaricomycotina</taxon>
        <taxon>Agaricomycetes</taxon>
        <taxon>Agaricomycetidae</taxon>
        <taxon>Agaricales</taxon>
        <taxon>Marasmiineae</taxon>
        <taxon>Mycenaceae</taxon>
        <taxon>Mycena</taxon>
    </lineage>
</organism>
<evidence type="ECO:0000313" key="3">
    <source>
        <dbReference type="EMBL" id="KAJ7781190.1"/>
    </source>
</evidence>